<protein>
    <submittedName>
        <fullName evidence="1">Uncharacterized protein</fullName>
    </submittedName>
</protein>
<gene>
    <name evidence="1" type="ORF">QO034_23230</name>
</gene>
<keyword evidence="2" id="KW-1185">Reference proteome</keyword>
<dbReference type="Proteomes" id="UP001227126">
    <property type="component" value="Unassembled WGS sequence"/>
</dbReference>
<organism evidence="1 2">
    <name type="scientific">Sedimentitalea xiamensis</name>
    <dbReference type="NCBI Taxonomy" id="3050037"/>
    <lineage>
        <taxon>Bacteria</taxon>
        <taxon>Pseudomonadati</taxon>
        <taxon>Pseudomonadota</taxon>
        <taxon>Alphaproteobacteria</taxon>
        <taxon>Rhodobacterales</taxon>
        <taxon>Paracoccaceae</taxon>
        <taxon>Sedimentitalea</taxon>
    </lineage>
</organism>
<comment type="caution">
    <text evidence="1">The sequence shown here is derived from an EMBL/GenBank/DDBJ whole genome shotgun (WGS) entry which is preliminary data.</text>
</comment>
<evidence type="ECO:0000313" key="2">
    <source>
        <dbReference type="Proteomes" id="UP001227126"/>
    </source>
</evidence>
<name>A0ABT7FLB7_9RHOB</name>
<proteinExistence type="predicted"/>
<reference evidence="1 2" key="1">
    <citation type="submission" date="2023-05" db="EMBL/GenBank/DDBJ databases">
        <title>Sedimentitalea sp. nov. JM2-8.</title>
        <authorList>
            <person name="Huang J."/>
        </authorList>
    </citation>
    <scope>NUCLEOTIDE SEQUENCE [LARGE SCALE GENOMIC DNA]</scope>
    <source>
        <strain evidence="1 2">JM2-8</strain>
    </source>
</reference>
<evidence type="ECO:0000313" key="1">
    <source>
        <dbReference type="EMBL" id="MDK3075961.1"/>
    </source>
</evidence>
<sequence>MDAIAVDRLDHDLAMPVAYFTTQALEFIADGQAEDASKFMIEFCRCIREDSYLSEVGAEAKGDRHADHA</sequence>
<accession>A0ABT7FLB7</accession>
<dbReference type="EMBL" id="JASNJE010000080">
    <property type="protein sequence ID" value="MDK3075961.1"/>
    <property type="molecule type" value="Genomic_DNA"/>
</dbReference>